<dbReference type="PANTHER" id="PTHR48081:SF6">
    <property type="entry name" value="PEPTIDASE S9 PROLYL OLIGOPEPTIDASE CATALYTIC DOMAIN-CONTAINING PROTEIN"/>
    <property type="match status" value="1"/>
</dbReference>
<dbReference type="GO" id="GO:0016787">
    <property type="term" value="F:hydrolase activity"/>
    <property type="evidence" value="ECO:0007669"/>
    <property type="project" value="UniProtKB-KW"/>
</dbReference>
<organism evidence="3 4">
    <name type="scientific">Duncaniella muris</name>
    <dbReference type="NCBI Taxonomy" id="2094150"/>
    <lineage>
        <taxon>Bacteria</taxon>
        <taxon>Pseudomonadati</taxon>
        <taxon>Bacteroidota</taxon>
        <taxon>Bacteroidia</taxon>
        <taxon>Bacteroidales</taxon>
        <taxon>Muribaculaceae</taxon>
        <taxon>Duncaniella</taxon>
    </lineage>
</organism>
<dbReference type="SUPFAM" id="SSF53474">
    <property type="entry name" value="alpha/beta-Hydrolases"/>
    <property type="match status" value="1"/>
</dbReference>
<accession>A0A2V1IQV5</accession>
<keyword evidence="1 3" id="KW-0378">Hydrolase</keyword>
<dbReference type="InterPro" id="IPR050300">
    <property type="entry name" value="GDXG_lipolytic_enzyme"/>
</dbReference>
<dbReference type="PANTHER" id="PTHR48081">
    <property type="entry name" value="AB HYDROLASE SUPERFAMILY PROTEIN C4A8.06C"/>
    <property type="match status" value="1"/>
</dbReference>
<gene>
    <name evidence="3" type="ORF">C5O23_04775</name>
</gene>
<evidence type="ECO:0000256" key="1">
    <source>
        <dbReference type="ARBA" id="ARBA00022801"/>
    </source>
</evidence>
<keyword evidence="4" id="KW-1185">Reference proteome</keyword>
<feature type="domain" description="BD-FAE-like" evidence="2">
    <location>
        <begin position="25"/>
        <end position="209"/>
    </location>
</feature>
<evidence type="ECO:0000313" key="3">
    <source>
        <dbReference type="EMBL" id="PWB03011.1"/>
    </source>
</evidence>
<dbReference type="Gene3D" id="3.40.50.1820">
    <property type="entry name" value="alpha/beta hydrolase"/>
    <property type="match status" value="1"/>
</dbReference>
<proteinExistence type="predicted"/>
<dbReference type="EMBL" id="PUEC01000008">
    <property type="protein sequence ID" value="PWB03011.1"/>
    <property type="molecule type" value="Genomic_DNA"/>
</dbReference>
<dbReference type="InterPro" id="IPR049492">
    <property type="entry name" value="BD-FAE-like_dom"/>
</dbReference>
<evidence type="ECO:0000313" key="4">
    <source>
        <dbReference type="Proteomes" id="UP000244905"/>
    </source>
</evidence>
<evidence type="ECO:0000259" key="2">
    <source>
        <dbReference type="Pfam" id="PF20434"/>
    </source>
</evidence>
<dbReference type="Proteomes" id="UP000244905">
    <property type="component" value="Unassembled WGS sequence"/>
</dbReference>
<protein>
    <submittedName>
        <fullName evidence="3">Alpha/beta hydrolase</fullName>
    </submittedName>
</protein>
<sequence>MLGTALPSAVSAENRVIEISSPNMRVYLPDTAKATGRAVVALPGGGYSHLALNHEGHDWAPFFNERGIAYAVVAYTMPKGDRSLPIGDACNAVKLLRDSAGVWNLDPAQIGIMGSSAGGHLASTVATHAPAESRPDFQILFYPVITMDKAYTHRGSHDNLLGKDADETLETEYSNEKQVTAETPRAFLILSSDDRAVPPANSVNYYTALLANGIPAALHIYPTGGHGWGFHNSFSYHDQVLDELSAWLKSF</sequence>
<comment type="caution">
    <text evidence="3">The sequence shown here is derived from an EMBL/GenBank/DDBJ whole genome shotgun (WGS) entry which is preliminary data.</text>
</comment>
<dbReference type="AlphaFoldDB" id="A0A2V1IQV5"/>
<dbReference type="InterPro" id="IPR029058">
    <property type="entry name" value="AB_hydrolase_fold"/>
</dbReference>
<dbReference type="Pfam" id="PF20434">
    <property type="entry name" value="BD-FAE"/>
    <property type="match status" value="1"/>
</dbReference>
<name>A0A2V1IQV5_9BACT</name>
<reference evidence="4" key="1">
    <citation type="submission" date="2018-02" db="EMBL/GenBank/DDBJ databases">
        <authorList>
            <person name="Clavel T."/>
            <person name="Strowig T."/>
        </authorList>
    </citation>
    <scope>NUCLEOTIDE SEQUENCE [LARGE SCALE GENOMIC DNA]</scope>
    <source>
        <strain evidence="4">DSM 103720</strain>
    </source>
</reference>